<sequence length="154" mass="17352">MGLRPPPELSSSSKPVDKIVLQFSLHPPSVPTSTLITPPPEPSQHWADWRPLRSLCSGKQWPCSIQGCTLVTAGQQEISSDQQSSHKFHRWPGCQTLWKGGFSVTTQDRGQASLLAQKHVGSSKWAADSDDVAEETAQRQRERERERERERDKR</sequence>
<comment type="caution">
    <text evidence="2">The sequence shown here is derived from an EMBL/GenBank/DDBJ whole genome shotgun (WGS) entry which is preliminary data.</text>
</comment>
<name>A0A8T2P5F3_9TELE</name>
<protein>
    <submittedName>
        <fullName evidence="2">Uncharacterized protein</fullName>
    </submittedName>
</protein>
<evidence type="ECO:0000313" key="3">
    <source>
        <dbReference type="Proteomes" id="UP000824540"/>
    </source>
</evidence>
<dbReference type="AlphaFoldDB" id="A0A8T2P5F3"/>
<proteinExistence type="predicted"/>
<keyword evidence="3" id="KW-1185">Reference proteome</keyword>
<feature type="compositionally biased region" description="Basic and acidic residues" evidence="1">
    <location>
        <begin position="136"/>
        <end position="154"/>
    </location>
</feature>
<feature type="region of interest" description="Disordered" evidence="1">
    <location>
        <begin position="117"/>
        <end position="154"/>
    </location>
</feature>
<reference evidence="2" key="1">
    <citation type="thesis" date="2021" institute="BYU ScholarsArchive" country="Provo, UT, USA">
        <title>Applications of and Algorithms for Genome Assembly and Genomic Analyses with an Emphasis on Marine Teleosts.</title>
        <authorList>
            <person name="Pickett B.D."/>
        </authorList>
    </citation>
    <scope>NUCLEOTIDE SEQUENCE</scope>
    <source>
        <strain evidence="2">HI-2016</strain>
    </source>
</reference>
<evidence type="ECO:0000256" key="1">
    <source>
        <dbReference type="SAM" id="MobiDB-lite"/>
    </source>
</evidence>
<organism evidence="2 3">
    <name type="scientific">Albula glossodonta</name>
    <name type="common">roundjaw bonefish</name>
    <dbReference type="NCBI Taxonomy" id="121402"/>
    <lineage>
        <taxon>Eukaryota</taxon>
        <taxon>Metazoa</taxon>
        <taxon>Chordata</taxon>
        <taxon>Craniata</taxon>
        <taxon>Vertebrata</taxon>
        <taxon>Euteleostomi</taxon>
        <taxon>Actinopterygii</taxon>
        <taxon>Neopterygii</taxon>
        <taxon>Teleostei</taxon>
        <taxon>Albuliformes</taxon>
        <taxon>Albulidae</taxon>
        <taxon>Albula</taxon>
    </lineage>
</organism>
<accession>A0A8T2P5F3</accession>
<dbReference type="EMBL" id="JAFBMS010000010">
    <property type="protein sequence ID" value="KAG9348723.1"/>
    <property type="molecule type" value="Genomic_DNA"/>
</dbReference>
<gene>
    <name evidence="2" type="ORF">JZ751_029040</name>
</gene>
<dbReference type="Proteomes" id="UP000824540">
    <property type="component" value="Unassembled WGS sequence"/>
</dbReference>
<evidence type="ECO:0000313" key="2">
    <source>
        <dbReference type="EMBL" id="KAG9348723.1"/>
    </source>
</evidence>